<keyword evidence="22" id="KW-1185">Reference proteome</keyword>
<evidence type="ECO:0000256" key="9">
    <source>
        <dbReference type="ARBA" id="ARBA00022692"/>
    </source>
</evidence>
<keyword evidence="11" id="KW-0067">ATP-binding</keyword>
<dbReference type="GO" id="GO:0005524">
    <property type="term" value="F:ATP binding"/>
    <property type="evidence" value="ECO:0007669"/>
    <property type="project" value="UniProtKB-KW"/>
</dbReference>
<dbReference type="InterPro" id="IPR000873">
    <property type="entry name" value="AMP-dep_synth/lig_dom"/>
</dbReference>
<dbReference type="Gene3D" id="3.40.50.12780">
    <property type="entry name" value="N-terminal domain of ligase-like"/>
    <property type="match status" value="1"/>
</dbReference>
<evidence type="ECO:0000256" key="3">
    <source>
        <dbReference type="ARBA" id="ARBA00004651"/>
    </source>
</evidence>
<comment type="caution">
    <text evidence="21">The sequence shown here is derived from an EMBL/GenBank/DDBJ whole genome shotgun (WGS) entry which is preliminary data.</text>
</comment>
<dbReference type="InterPro" id="IPR045851">
    <property type="entry name" value="AMP-bd_C_sf"/>
</dbReference>
<keyword evidence="5" id="KW-0813">Transport</keyword>
<protein>
    <recommendedName>
        <fullName evidence="18">Very long-chain fatty acid transport protein</fullName>
    </recommendedName>
    <alternativeName>
        <fullName evidence="19">Very-long-chain acyl-CoA synthetase</fullName>
    </alternativeName>
</protein>
<proteinExistence type="inferred from homology"/>
<evidence type="ECO:0000259" key="20">
    <source>
        <dbReference type="Pfam" id="PF00501"/>
    </source>
</evidence>
<feature type="domain" description="AMP-dependent synthetase/ligase" evidence="20">
    <location>
        <begin position="56"/>
        <end position="386"/>
    </location>
</feature>
<accession>A0A8X7NDD2</accession>
<dbReference type="GO" id="GO:0044539">
    <property type="term" value="P:long-chain fatty acid import into cell"/>
    <property type="evidence" value="ECO:0007669"/>
    <property type="project" value="TreeGrafter"/>
</dbReference>
<evidence type="ECO:0000256" key="6">
    <source>
        <dbReference type="ARBA" id="ARBA00022475"/>
    </source>
</evidence>
<evidence type="ECO:0000256" key="2">
    <source>
        <dbReference type="ARBA" id="ARBA00004585"/>
    </source>
</evidence>
<evidence type="ECO:0000256" key="10">
    <source>
        <dbReference type="ARBA" id="ARBA00022741"/>
    </source>
</evidence>
<comment type="subcellular location">
    <subcellularLocation>
        <location evidence="3">Cell membrane</location>
        <topology evidence="3">Multi-pass membrane protein</topology>
    </subcellularLocation>
    <subcellularLocation>
        <location evidence="1">Lipid droplet</location>
    </subcellularLocation>
    <subcellularLocation>
        <location evidence="2">Peroxisome membrane</location>
        <topology evidence="2">Multi-pass membrane protein</topology>
    </subcellularLocation>
</comment>
<evidence type="ECO:0000256" key="16">
    <source>
        <dbReference type="ARBA" id="ARBA00051585"/>
    </source>
</evidence>
<keyword evidence="8" id="KW-0551">Lipid droplet</keyword>
<dbReference type="GO" id="GO:0009898">
    <property type="term" value="C:cytoplasmic side of plasma membrane"/>
    <property type="evidence" value="ECO:0007669"/>
    <property type="project" value="TreeGrafter"/>
</dbReference>
<evidence type="ECO:0000256" key="12">
    <source>
        <dbReference type="ARBA" id="ARBA00022989"/>
    </source>
</evidence>
<evidence type="ECO:0000256" key="11">
    <source>
        <dbReference type="ARBA" id="ARBA00022840"/>
    </source>
</evidence>
<dbReference type="PANTHER" id="PTHR43107">
    <property type="entry name" value="LONG-CHAIN FATTY ACID TRANSPORT PROTEIN"/>
    <property type="match status" value="1"/>
</dbReference>
<dbReference type="AlphaFoldDB" id="A0A8X7NDD2"/>
<evidence type="ECO:0000256" key="8">
    <source>
        <dbReference type="ARBA" id="ARBA00022677"/>
    </source>
</evidence>
<dbReference type="PANTHER" id="PTHR43107:SF15">
    <property type="entry name" value="FATTY ACID TRANSPORT PROTEIN 3, ISOFORM A"/>
    <property type="match status" value="1"/>
</dbReference>
<evidence type="ECO:0000256" key="17">
    <source>
        <dbReference type="ARBA" id="ARBA00060276"/>
    </source>
</evidence>
<reference evidence="21" key="1">
    <citation type="submission" date="2016-04" db="EMBL/GenBank/DDBJ databases">
        <authorList>
            <person name="Nguyen H.D."/>
            <person name="Samba Siva P."/>
            <person name="Cullis J."/>
            <person name="Levesque C.A."/>
            <person name="Hambleton S."/>
        </authorList>
    </citation>
    <scope>NUCLEOTIDE SEQUENCE</scope>
    <source>
        <strain evidence="21">DAOMC 236422</strain>
    </source>
</reference>
<evidence type="ECO:0000256" key="4">
    <source>
        <dbReference type="ARBA" id="ARBA00006432"/>
    </source>
</evidence>
<dbReference type="Proteomes" id="UP000078113">
    <property type="component" value="Unassembled WGS sequence"/>
</dbReference>
<keyword evidence="14" id="KW-0472">Membrane</keyword>
<evidence type="ECO:0000313" key="22">
    <source>
        <dbReference type="Proteomes" id="UP000078113"/>
    </source>
</evidence>
<evidence type="ECO:0000256" key="13">
    <source>
        <dbReference type="ARBA" id="ARBA00023055"/>
    </source>
</evidence>
<evidence type="ECO:0000256" key="1">
    <source>
        <dbReference type="ARBA" id="ARBA00004502"/>
    </source>
</evidence>
<dbReference type="GO" id="GO:0005811">
    <property type="term" value="C:lipid droplet"/>
    <property type="evidence" value="ECO:0007669"/>
    <property type="project" value="UniProtKB-SubCell"/>
</dbReference>
<gene>
    <name evidence="21" type="ORF">A4X09_0g1122</name>
</gene>
<dbReference type="Pfam" id="PF00501">
    <property type="entry name" value="AMP-binding"/>
    <property type="match status" value="1"/>
</dbReference>
<evidence type="ECO:0000313" key="21">
    <source>
        <dbReference type="EMBL" id="KAE8271204.1"/>
    </source>
</evidence>
<evidence type="ECO:0000256" key="15">
    <source>
        <dbReference type="ARBA" id="ARBA00023140"/>
    </source>
</evidence>
<keyword evidence="15" id="KW-0576">Peroxisome</keyword>
<dbReference type="InterPro" id="IPR042099">
    <property type="entry name" value="ANL_N_sf"/>
</dbReference>
<keyword evidence="13" id="KW-0445">Lipid transport</keyword>
<evidence type="ECO:0000256" key="14">
    <source>
        <dbReference type="ARBA" id="ARBA00023136"/>
    </source>
</evidence>
<reference evidence="21" key="2">
    <citation type="journal article" date="2019" name="IMA Fungus">
        <title>Genome sequencing and comparison of five Tilletia species to identify candidate genes for the detection of regulated species infecting wheat.</title>
        <authorList>
            <person name="Nguyen H.D.T."/>
            <person name="Sultana T."/>
            <person name="Kesanakurti P."/>
            <person name="Hambleton S."/>
        </authorList>
    </citation>
    <scope>NUCLEOTIDE SEQUENCE</scope>
    <source>
        <strain evidence="21">DAOMC 236422</strain>
    </source>
</reference>
<keyword evidence="7" id="KW-0436">Ligase</keyword>
<dbReference type="InterPro" id="IPR020845">
    <property type="entry name" value="AMP-binding_CS"/>
</dbReference>
<dbReference type="GO" id="GO:0005778">
    <property type="term" value="C:peroxisomal membrane"/>
    <property type="evidence" value="ECO:0007669"/>
    <property type="project" value="UniProtKB-SubCell"/>
</dbReference>
<dbReference type="GO" id="GO:0004467">
    <property type="term" value="F:long-chain fatty acid-CoA ligase activity"/>
    <property type="evidence" value="ECO:0007669"/>
    <property type="project" value="TreeGrafter"/>
</dbReference>
<dbReference type="EMBL" id="LWDG02000024">
    <property type="protein sequence ID" value="KAE8271204.1"/>
    <property type="molecule type" value="Genomic_DNA"/>
</dbReference>
<keyword evidence="6" id="KW-1003">Cell membrane</keyword>
<evidence type="ECO:0000256" key="18">
    <source>
        <dbReference type="ARBA" id="ARBA00068795"/>
    </source>
</evidence>
<keyword evidence="9" id="KW-0812">Transmembrane</keyword>
<organism evidence="21 22">
    <name type="scientific">Tilletia walkeri</name>
    <dbReference type="NCBI Taxonomy" id="117179"/>
    <lineage>
        <taxon>Eukaryota</taxon>
        <taxon>Fungi</taxon>
        <taxon>Dikarya</taxon>
        <taxon>Basidiomycota</taxon>
        <taxon>Ustilaginomycotina</taxon>
        <taxon>Exobasidiomycetes</taxon>
        <taxon>Tilletiales</taxon>
        <taxon>Tilletiaceae</taxon>
        <taxon>Tilletia</taxon>
    </lineage>
</organism>
<evidence type="ECO:0000256" key="19">
    <source>
        <dbReference type="ARBA" id="ARBA00078285"/>
    </source>
</evidence>
<dbReference type="FunFam" id="3.40.50.12780:FF:000019">
    <property type="entry name" value="Long-chain fatty acid transporter"/>
    <property type="match status" value="1"/>
</dbReference>
<dbReference type="GO" id="GO:0005324">
    <property type="term" value="F:long-chain fatty acid transmembrane transporter activity"/>
    <property type="evidence" value="ECO:0007669"/>
    <property type="project" value="TreeGrafter"/>
</dbReference>
<keyword evidence="10" id="KW-0547">Nucleotide-binding</keyword>
<sequence>MSSTLINAAISVAGFAYLDAKLGVYSDRRLALAAYKATIIHRLRSLRGRVSLWNSFKDAVAKRPNDIAYVYEGRSWTWKQVDLESRRIANFLLGLGLKSNSRVAIVMANSVAYPTIWLACQSVNIVPGFINYSLTGKGLGHCINVTEAEVVIYEAAFQQNIADIQDDLAKSSRVRQYVCFEDGIPDPSEKEPSTFNGAVKNSIFLGPTELAQQSTAEAPESYRASVNESSPAALIFTSGTTGLPKAALCSHGRMGMATIIWATYNGFSPKDRIYTPMPVYHSSAGFLCVAASWYSQSTVIIGRKFSASRYWQEVRASKATVVQYIGEICRYLLAVPPSVEDKNHNVRMAYGNGMRPDVWQKFRERFNVPIISEFYASSEGNGAVLNYNTGPFGAGAVGRFGTLASTFRPDFKVVRVDAITEDIYRDPKSGMCVECSPDEPGEFLCRINTSTPISNFQGYAGNKAATEKKVLANVFKKGDAWFRSGDLMRKDADGFMWFGDRLGDTFRWRSENVSTAEVSAALGEIVSEANVYGVLVPSHDGRAGCAAIPQECVKTLDFKLLAQHARKSLPKYAVPLFIRIVPNMEQTGTVKQLKVQLRNEGIEHAKTGSDPLYWLPPRSDSYIPFDRSDYEAIVAGKVKL</sequence>
<dbReference type="FunFam" id="3.30.300.30:FF:000002">
    <property type="entry name" value="Long-chain fatty acid transport protein 1"/>
    <property type="match status" value="1"/>
</dbReference>
<evidence type="ECO:0000256" key="7">
    <source>
        <dbReference type="ARBA" id="ARBA00022598"/>
    </source>
</evidence>
<name>A0A8X7NDD2_9BASI</name>
<keyword evidence="12" id="KW-1133">Transmembrane helix</keyword>
<comment type="catalytic activity">
    <reaction evidence="16">
        <text>a very long-chain fatty acid + ATP + CoA = a very long-chain fatty acyl-CoA + AMP + diphosphate</text>
        <dbReference type="Rhea" id="RHEA:54536"/>
        <dbReference type="ChEBI" id="CHEBI:30616"/>
        <dbReference type="ChEBI" id="CHEBI:33019"/>
        <dbReference type="ChEBI" id="CHEBI:57287"/>
        <dbReference type="ChEBI" id="CHEBI:58950"/>
        <dbReference type="ChEBI" id="CHEBI:138261"/>
        <dbReference type="ChEBI" id="CHEBI:456215"/>
    </reaction>
</comment>
<comment type="function">
    <text evidence="17">Acyl-CoA synthetase required for both the import of long chain fatty acids (LCFAs) (C14-C18) and the activation very long chain fatty acids (VLCFAs) (C20-C26) by esterification of the fatty acids into metabolically active CoA-thioesters for subsequent degradation or incorporation into phospholipids. The transport and fatty acyl-CoA synthetase activities are genetically separable and are thus independent activities. Esterifies VLCFAs in the peroxisome matrix. The VLCFAs are actively transported into peroxisomes by a PXA1-PXA2 heterodimeric transporter in the peroxisomal membrane.</text>
</comment>
<dbReference type="Gene3D" id="3.30.300.30">
    <property type="match status" value="1"/>
</dbReference>
<dbReference type="SUPFAM" id="SSF56801">
    <property type="entry name" value="Acetyl-CoA synthetase-like"/>
    <property type="match status" value="1"/>
</dbReference>
<dbReference type="PROSITE" id="PS00455">
    <property type="entry name" value="AMP_BINDING"/>
    <property type="match status" value="1"/>
</dbReference>
<comment type="similarity">
    <text evidence="4">Belongs to the ATP-dependent AMP-binding enzyme family.</text>
</comment>
<evidence type="ECO:0000256" key="5">
    <source>
        <dbReference type="ARBA" id="ARBA00022448"/>
    </source>
</evidence>